<dbReference type="EMBL" id="FPBD01000002">
    <property type="protein sequence ID" value="SFT58108.1"/>
    <property type="molecule type" value="Genomic_DNA"/>
</dbReference>
<dbReference type="PANTHER" id="PTHR35882:SF2">
    <property type="entry name" value="PELA"/>
    <property type="match status" value="1"/>
</dbReference>
<evidence type="ECO:0000256" key="1">
    <source>
        <dbReference type="SAM" id="Phobius"/>
    </source>
</evidence>
<accession>A0A1I6Z674</accession>
<dbReference type="PRINTS" id="PR01545">
    <property type="entry name" value="THEMAYE10DUF"/>
</dbReference>
<evidence type="ECO:0000313" key="4">
    <source>
        <dbReference type="Proteomes" id="UP000183371"/>
    </source>
</evidence>
<organism evidence="3 4">
    <name type="scientific">Pseudovibrio denitrificans</name>
    <dbReference type="NCBI Taxonomy" id="258256"/>
    <lineage>
        <taxon>Bacteria</taxon>
        <taxon>Pseudomonadati</taxon>
        <taxon>Pseudomonadota</taxon>
        <taxon>Alphaproteobacteria</taxon>
        <taxon>Hyphomicrobiales</taxon>
        <taxon>Stappiaceae</taxon>
        <taxon>Pseudovibrio</taxon>
    </lineage>
</organism>
<keyword evidence="4" id="KW-1185">Reference proteome</keyword>
<dbReference type="AlphaFoldDB" id="A0A1I6Z674"/>
<reference evidence="4" key="1">
    <citation type="submission" date="2016-10" db="EMBL/GenBank/DDBJ databases">
        <authorList>
            <person name="Varghese N."/>
            <person name="Submissions S."/>
        </authorList>
    </citation>
    <scope>NUCLEOTIDE SEQUENCE [LARGE SCALE GENOMIC DNA]</scope>
    <source>
        <strain evidence="4">DSM 17465</strain>
    </source>
</reference>
<dbReference type="InterPro" id="IPR004352">
    <property type="entry name" value="GH114_TIM-barrel"/>
</dbReference>
<evidence type="ECO:0000259" key="2">
    <source>
        <dbReference type="Pfam" id="PF03537"/>
    </source>
</evidence>
<dbReference type="InterPro" id="IPR016062">
    <property type="entry name" value="TM1410-rel"/>
</dbReference>
<protein>
    <recommendedName>
        <fullName evidence="2">Glycoside-hydrolase family GH114 TIM-barrel domain-containing protein</fullName>
    </recommendedName>
</protein>
<proteinExistence type="predicted"/>
<keyword evidence="1" id="KW-0812">Transmembrane</keyword>
<dbReference type="Pfam" id="PF03537">
    <property type="entry name" value="Glyco_hydro_114"/>
    <property type="match status" value="1"/>
</dbReference>
<gene>
    <name evidence="3" type="ORF">SAMN05444141_10296</name>
</gene>
<dbReference type="Proteomes" id="UP000183371">
    <property type="component" value="Unassembled WGS sequence"/>
</dbReference>
<sequence>MVWGLLHGAPMFYLRFVLAVVAFSPLVFLLSCSSDKVEEMQAPLNDVSKWGVQLQDIEIKKIHQSDLDLVVIDYSKDGTALGRFSRYEVAKAKQKPDGSRRLVLAYLSIGEAEDYRDYWKDSWQANPPDWLGDENPNWPGNYTVKFWQPEWQGLIMAYLKHIISAGYDGVYLDGVDVFQRYKDRTDAQANMVEFVGKISRLAKAQAPGFIVVSQNGEELLKYPEYRGEIDGISKEDLLYGAYHDGARNGSQLIDWSWGFLKEGRDDGLSVFVIEYLEEAGKRQRARQELDELGVISLFTRRPLDTLVAF</sequence>
<dbReference type="InterPro" id="IPR013785">
    <property type="entry name" value="Aldolase_TIM"/>
</dbReference>
<dbReference type="Gene3D" id="3.20.20.70">
    <property type="entry name" value="Aldolase class I"/>
    <property type="match status" value="1"/>
</dbReference>
<dbReference type="InterPro" id="IPR016063">
    <property type="entry name" value="TM1410_Glycdase"/>
</dbReference>
<feature type="domain" description="Glycoside-hydrolase family GH114 TIM-barrel" evidence="2">
    <location>
        <begin position="50"/>
        <end position="304"/>
    </location>
</feature>
<name>A0A1I6Z674_9HYPH</name>
<keyword evidence="1" id="KW-0472">Membrane</keyword>
<dbReference type="PANTHER" id="PTHR35882">
    <property type="entry name" value="PELA"/>
    <property type="match status" value="1"/>
</dbReference>
<dbReference type="InterPro" id="IPR017853">
    <property type="entry name" value="GH"/>
</dbReference>
<keyword evidence="1" id="KW-1133">Transmembrane helix</keyword>
<dbReference type="SUPFAM" id="SSF51445">
    <property type="entry name" value="(Trans)glycosidases"/>
    <property type="match status" value="1"/>
</dbReference>
<evidence type="ECO:0000313" key="3">
    <source>
        <dbReference type="EMBL" id="SFT58108.1"/>
    </source>
</evidence>
<feature type="transmembrane region" description="Helical" evidence="1">
    <location>
        <begin position="12"/>
        <end position="30"/>
    </location>
</feature>
<dbReference type="NCBIfam" id="TIGR01370">
    <property type="entry name" value="MJ1477/TM1410 family putative glycoside hydrolase"/>
    <property type="match status" value="1"/>
</dbReference>